<accession>A0A3S4FUV6</accession>
<keyword evidence="1" id="KW-0732">Signal</keyword>
<sequence>MKRIGMFITITLLAATLSACCFGPHRGGGHYGGPGDSHHHYDRR</sequence>
<proteinExistence type="predicted"/>
<gene>
    <name evidence="2" type="ORF">NCTC11214_04686</name>
</gene>
<evidence type="ECO:0008006" key="4">
    <source>
        <dbReference type="Google" id="ProtNLM"/>
    </source>
</evidence>
<dbReference type="Proteomes" id="UP000281391">
    <property type="component" value="Chromosome"/>
</dbReference>
<feature type="signal peptide" evidence="1">
    <location>
        <begin position="1"/>
        <end position="21"/>
    </location>
</feature>
<dbReference type="EMBL" id="LR134117">
    <property type="protein sequence ID" value="VDZ63871.1"/>
    <property type="molecule type" value="Genomic_DNA"/>
</dbReference>
<dbReference type="KEGG" id="sof:NCTC11214_04686"/>
<evidence type="ECO:0000256" key="1">
    <source>
        <dbReference type="SAM" id="SignalP"/>
    </source>
</evidence>
<organism evidence="2 3">
    <name type="scientific">Serratia odorifera</name>
    <dbReference type="NCBI Taxonomy" id="618"/>
    <lineage>
        <taxon>Bacteria</taxon>
        <taxon>Pseudomonadati</taxon>
        <taxon>Pseudomonadota</taxon>
        <taxon>Gammaproteobacteria</taxon>
        <taxon>Enterobacterales</taxon>
        <taxon>Yersiniaceae</taxon>
        <taxon>Serratia</taxon>
    </lineage>
</organism>
<dbReference type="PROSITE" id="PS51257">
    <property type="entry name" value="PROKAR_LIPOPROTEIN"/>
    <property type="match status" value="1"/>
</dbReference>
<evidence type="ECO:0000313" key="3">
    <source>
        <dbReference type="Proteomes" id="UP000281391"/>
    </source>
</evidence>
<reference evidence="2 3" key="1">
    <citation type="submission" date="2018-12" db="EMBL/GenBank/DDBJ databases">
        <authorList>
            <consortium name="Pathogen Informatics"/>
        </authorList>
    </citation>
    <scope>NUCLEOTIDE SEQUENCE [LARGE SCALE GENOMIC DNA]</scope>
    <source>
        <strain evidence="2 3">NCTC11214</strain>
    </source>
</reference>
<dbReference type="RefSeq" id="WP_259341175.1">
    <property type="nucleotide sequence ID" value="NZ_JAEKCK010000003.1"/>
</dbReference>
<protein>
    <recommendedName>
        <fullName evidence="4">Lipoprotein</fullName>
    </recommendedName>
</protein>
<dbReference type="AlphaFoldDB" id="A0A3S4FUV6"/>
<feature type="chain" id="PRO_5018554339" description="Lipoprotein" evidence="1">
    <location>
        <begin position="22"/>
        <end position="44"/>
    </location>
</feature>
<name>A0A3S4FUV6_SEROD</name>
<evidence type="ECO:0000313" key="2">
    <source>
        <dbReference type="EMBL" id="VDZ63871.1"/>
    </source>
</evidence>